<protein>
    <submittedName>
        <fullName evidence="1">Uncharacterized protein</fullName>
    </submittedName>
</protein>
<dbReference type="EnsemblPlants" id="AVESA.00010b.r2.4AG0584130.1">
    <property type="protein sequence ID" value="AVESA.00010b.r2.4AG0584130.1.CDS"/>
    <property type="gene ID" value="AVESA.00010b.r2.4AG0584130"/>
</dbReference>
<evidence type="ECO:0000313" key="1">
    <source>
        <dbReference type="EnsemblPlants" id="AVESA.00010b.r2.4AG0584130.1.CDS"/>
    </source>
</evidence>
<organism evidence="1 2">
    <name type="scientific">Avena sativa</name>
    <name type="common">Oat</name>
    <dbReference type="NCBI Taxonomy" id="4498"/>
    <lineage>
        <taxon>Eukaryota</taxon>
        <taxon>Viridiplantae</taxon>
        <taxon>Streptophyta</taxon>
        <taxon>Embryophyta</taxon>
        <taxon>Tracheophyta</taxon>
        <taxon>Spermatophyta</taxon>
        <taxon>Magnoliopsida</taxon>
        <taxon>Liliopsida</taxon>
        <taxon>Poales</taxon>
        <taxon>Poaceae</taxon>
        <taxon>BOP clade</taxon>
        <taxon>Pooideae</taxon>
        <taxon>Poodae</taxon>
        <taxon>Poeae</taxon>
        <taxon>Poeae Chloroplast Group 1 (Aveneae type)</taxon>
        <taxon>Aveninae</taxon>
        <taxon>Avena</taxon>
    </lineage>
</organism>
<reference evidence="1" key="2">
    <citation type="submission" date="2025-09" db="UniProtKB">
        <authorList>
            <consortium name="EnsemblPlants"/>
        </authorList>
    </citation>
    <scope>IDENTIFICATION</scope>
</reference>
<evidence type="ECO:0000313" key="2">
    <source>
        <dbReference type="Proteomes" id="UP001732700"/>
    </source>
</evidence>
<keyword evidence="2" id="KW-1185">Reference proteome</keyword>
<dbReference type="Proteomes" id="UP001732700">
    <property type="component" value="Chromosome 4A"/>
</dbReference>
<accession>A0ACD5W923</accession>
<proteinExistence type="predicted"/>
<name>A0ACD5W923_AVESA</name>
<reference evidence="1" key="1">
    <citation type="submission" date="2021-05" db="EMBL/GenBank/DDBJ databases">
        <authorList>
            <person name="Scholz U."/>
            <person name="Mascher M."/>
            <person name="Fiebig A."/>
        </authorList>
    </citation>
    <scope>NUCLEOTIDE SEQUENCE [LARGE SCALE GENOMIC DNA]</scope>
</reference>
<sequence length="1077" mass="115970">MGVAMFTTLLLLLLAPPAATSAEDAKTKTDEQLLLRFKAAVRNKRELGGWTRGDSVCQFPGAGCVGSRLSSLSLTGVPLDVDFRAVAGTLLQLGSVQAVSLRGANVTGSLADASGGRWRCGHTLAQLDLSGNGALRGQVADAAVLAEACDWLRELNLSGNAVVGGGRKGAASFAGLDVLDLSYNRIAGDLGWIGSAVGVRQLGLAANMISGTIPSLSNCSRMESLDLSGNDISGEVAPGVLSGCSALVTLDLSDNHLTGAFPPDILGLTSLSYLNLSFNNFSDGLPAGDALAAALPRLVTLSLSFNYFNGSLADAMGALAELTTLDLSSNALTGVIPPSLCPSTGTSKLEALYLQNNYLTGGIPPGISNCANLQFLDLGLNYINGSIPTSLGDLRLLRDVMLWENELEGEIPASLAGARGLQNLILDYNGLTGGIPAELVKCEDLIWLSLGSNKLSGPVPAWLGRLDKLVNLKLNNNSFSGLIPRELGDCKRLTLLDLNDNQLNGAIPPELARLSGKIPMVLDTGRTSTYLRNQEPRSWECHGRGNLLDTNGVRSDDLKRMASKKLCNFTAMYLSSREFSFTPNGSMAYLDLSFNQLDSEIPKELGNMNYLTVMNLGNNLLSGAIPDQLGDAKNLLSLDLSHNQLEGPIPGSLSTLSLSEIDLSYNKLNGSIPVLGSLSTFPESKYGNNSGLCGIPLPPCLPIIPPPPQGGHRPSGYNFQYRLLKLLAGVSLGLSVIAFCLYLGMIVKKTEKSHVDYPTTTDPADHQFISHLELVRATDNFNQDYMLGSGGFGKVFKGQLASGLVVAVKVLDMRFEHTTRSFDAECRVLRMARHRNLIQIISTCSNMDFRALVLRYMPNSSLDTLLHHSQLRQGQFGFGERLGVMIDVSMALEYLHHGCHEVVLHCDLKPSNVLFDEDMIAHVADFGIARLLQGNDSSTIASNMPGSIGYMSPEYGSYGKASRKSDVFSYGIMLLEVFTGRKPEDAMFVGELTLRRWVHQLFPGELLHAVDARLLHGSSSSCDLHHRFLVPILQIGLLCTNDSPDKRIKMSDVVLRLTKIQMEYNKWETLFDTQDAE</sequence>